<dbReference type="Gene3D" id="1.10.510.10">
    <property type="entry name" value="Transferase(Phosphotransferase) domain 1"/>
    <property type="match status" value="1"/>
</dbReference>
<sequence length="297" mass="33809">MAICCIEKQQQQIEVGICGLQMIAPDLHKRMEDTQTVRVVIFDIPMPITTFTGGQFCKSFLQTIRCHALLWFRGIEHGDISDTNLMVDPVNDKGILTDFDLATIVDKDAIDPLHGVDRTGTMVFMSVELLDGDGQQGKIPRLYRHDLESFCWVFFWICYCYDNGVLRPRYPCTEWINVTSRQCGNAKANVARKFPDTKATKSYVQFQPTLKELVEYWANFHVKLASMKNDKSTMNMEVVDFGEDSDTDMSHVGGIKKTFQEPGDNQMLCTILDMLPRSKKVVMPWPQARGYVPTGVL</sequence>
<dbReference type="SUPFAM" id="SSF56112">
    <property type="entry name" value="Protein kinase-like (PK-like)"/>
    <property type="match status" value="1"/>
</dbReference>
<feature type="domain" description="Fungal-type protein kinase" evidence="1">
    <location>
        <begin position="24"/>
        <end position="158"/>
    </location>
</feature>
<comment type="caution">
    <text evidence="2">The sequence shown here is derived from an EMBL/GenBank/DDBJ whole genome shotgun (WGS) entry which is preliminary data.</text>
</comment>
<evidence type="ECO:0000313" key="3">
    <source>
        <dbReference type="Proteomes" id="UP001385951"/>
    </source>
</evidence>
<evidence type="ECO:0000259" key="1">
    <source>
        <dbReference type="Pfam" id="PF17667"/>
    </source>
</evidence>
<dbReference type="Proteomes" id="UP001385951">
    <property type="component" value="Unassembled WGS sequence"/>
</dbReference>
<keyword evidence="3" id="KW-1185">Reference proteome</keyword>
<dbReference type="PANTHER" id="PTHR38248">
    <property type="entry name" value="FUNK1 6"/>
    <property type="match status" value="1"/>
</dbReference>
<evidence type="ECO:0000313" key="2">
    <source>
        <dbReference type="EMBL" id="KAK7687817.1"/>
    </source>
</evidence>
<reference evidence="2 3" key="1">
    <citation type="submission" date="2022-09" db="EMBL/GenBank/DDBJ databases">
        <authorList>
            <person name="Palmer J.M."/>
        </authorList>
    </citation>
    <scope>NUCLEOTIDE SEQUENCE [LARGE SCALE GENOMIC DNA]</scope>
    <source>
        <strain evidence="2 3">DSM 7382</strain>
    </source>
</reference>
<dbReference type="EMBL" id="JASBNA010000012">
    <property type="protein sequence ID" value="KAK7687817.1"/>
    <property type="molecule type" value="Genomic_DNA"/>
</dbReference>
<name>A0AAW0G611_9APHY</name>
<proteinExistence type="predicted"/>
<accession>A0AAW0G611</accession>
<dbReference type="InterPro" id="IPR040976">
    <property type="entry name" value="Pkinase_fungal"/>
</dbReference>
<gene>
    <name evidence="2" type="ORF">QCA50_009036</name>
</gene>
<dbReference type="InterPro" id="IPR011009">
    <property type="entry name" value="Kinase-like_dom_sf"/>
</dbReference>
<dbReference type="PANTHER" id="PTHR38248:SF2">
    <property type="entry name" value="FUNK1 11"/>
    <property type="match status" value="1"/>
</dbReference>
<dbReference type="AlphaFoldDB" id="A0AAW0G611"/>
<organism evidence="2 3">
    <name type="scientific">Cerrena zonata</name>
    <dbReference type="NCBI Taxonomy" id="2478898"/>
    <lineage>
        <taxon>Eukaryota</taxon>
        <taxon>Fungi</taxon>
        <taxon>Dikarya</taxon>
        <taxon>Basidiomycota</taxon>
        <taxon>Agaricomycotina</taxon>
        <taxon>Agaricomycetes</taxon>
        <taxon>Polyporales</taxon>
        <taxon>Cerrenaceae</taxon>
        <taxon>Cerrena</taxon>
    </lineage>
</organism>
<protein>
    <recommendedName>
        <fullName evidence="1">Fungal-type protein kinase domain-containing protein</fullName>
    </recommendedName>
</protein>
<dbReference type="Pfam" id="PF17667">
    <property type="entry name" value="Pkinase_fungal"/>
    <property type="match status" value="1"/>
</dbReference>